<dbReference type="EC" id="2.1.1.163" evidence="6"/>
<keyword evidence="8" id="KW-1185">Reference proteome</keyword>
<keyword evidence="3 6" id="KW-0808">Transferase</keyword>
<comment type="catalytic activity">
    <reaction evidence="6">
        <text>a 2-methoxy-6-(all-trans-polyprenyl)benzene-1,4-diol + S-adenosyl-L-methionine = a 5-methoxy-2-methyl-3-(all-trans-polyprenyl)benzene-1,4-diol + S-adenosyl-L-homocysteine + H(+)</text>
        <dbReference type="Rhea" id="RHEA:28286"/>
        <dbReference type="Rhea" id="RHEA-COMP:10858"/>
        <dbReference type="Rhea" id="RHEA-COMP:10859"/>
        <dbReference type="ChEBI" id="CHEBI:15378"/>
        <dbReference type="ChEBI" id="CHEBI:57856"/>
        <dbReference type="ChEBI" id="CHEBI:59789"/>
        <dbReference type="ChEBI" id="CHEBI:84166"/>
        <dbReference type="ChEBI" id="CHEBI:84167"/>
        <dbReference type="EC" id="2.1.1.201"/>
    </reaction>
</comment>
<dbReference type="InterPro" id="IPR004033">
    <property type="entry name" value="UbiE/COQ5_MeTrFase"/>
</dbReference>
<dbReference type="PANTHER" id="PTHR43591">
    <property type="entry name" value="METHYLTRANSFERASE"/>
    <property type="match status" value="1"/>
</dbReference>
<dbReference type="PANTHER" id="PTHR43591:SF24">
    <property type="entry name" value="2-METHOXY-6-POLYPRENYL-1,4-BENZOQUINOL METHYLASE, MITOCHONDRIAL"/>
    <property type="match status" value="1"/>
</dbReference>
<dbReference type="Pfam" id="PF01209">
    <property type="entry name" value="Ubie_methyltran"/>
    <property type="match status" value="1"/>
</dbReference>
<keyword evidence="1 6" id="KW-0474">Menaquinone biosynthesis</keyword>
<reference evidence="7 8" key="1">
    <citation type="journal article" date="2014" name="Antonie Van Leeuwenhoek">
        <title>Hyphomonas beringensis sp. nov. and Hyphomonas chukchiensis sp. nov., isolated from surface seawater of the Bering Sea and Chukchi Sea.</title>
        <authorList>
            <person name="Li C."/>
            <person name="Lai Q."/>
            <person name="Li G."/>
            <person name="Dong C."/>
            <person name="Wang J."/>
            <person name="Liao Y."/>
            <person name="Shao Z."/>
        </authorList>
    </citation>
    <scope>NUCLEOTIDE SEQUENCE [LARGE SCALE GENOMIC DNA]</scope>
    <source>
        <strain evidence="7 8">25B14_1</strain>
    </source>
</reference>
<evidence type="ECO:0000256" key="5">
    <source>
        <dbReference type="ARBA" id="ARBA00022691"/>
    </source>
</evidence>
<dbReference type="Proteomes" id="UP000027037">
    <property type="component" value="Unassembled WGS sequence"/>
</dbReference>
<dbReference type="eggNOG" id="COG2226">
    <property type="taxonomic scope" value="Bacteria"/>
</dbReference>
<evidence type="ECO:0000256" key="2">
    <source>
        <dbReference type="ARBA" id="ARBA00022603"/>
    </source>
</evidence>
<keyword evidence="5 6" id="KW-0949">S-adenosyl-L-methionine</keyword>
<dbReference type="InterPro" id="IPR029063">
    <property type="entry name" value="SAM-dependent_MTases_sf"/>
</dbReference>
<dbReference type="PROSITE" id="PS01184">
    <property type="entry name" value="UBIE_2"/>
    <property type="match status" value="1"/>
</dbReference>
<comment type="caution">
    <text evidence="7">The sequence shown here is derived from an EMBL/GenBank/DDBJ whole genome shotgun (WGS) entry which is preliminary data.</text>
</comment>
<protein>
    <recommendedName>
        <fullName evidence="6">Ubiquinone/menaquinone biosynthesis C-methyltransferase UbiE</fullName>
        <ecNumber evidence="6">2.1.1.163</ecNumber>
        <ecNumber evidence="6">2.1.1.201</ecNumber>
    </recommendedName>
    <alternativeName>
        <fullName evidence="6">2-methoxy-6-polyprenyl-1,4-benzoquinol methylase</fullName>
    </alternativeName>
    <alternativeName>
        <fullName evidence="6">Demethylmenaquinone methyltransferase</fullName>
    </alternativeName>
</protein>
<dbReference type="GO" id="GO:0043770">
    <property type="term" value="F:demethylmenaquinone methyltransferase activity"/>
    <property type="evidence" value="ECO:0007669"/>
    <property type="project" value="UniProtKB-UniRule"/>
</dbReference>
<dbReference type="STRING" id="1280946.HY29_10005"/>
<evidence type="ECO:0000256" key="3">
    <source>
        <dbReference type="ARBA" id="ARBA00022679"/>
    </source>
</evidence>
<dbReference type="SUPFAM" id="SSF53335">
    <property type="entry name" value="S-adenosyl-L-methionine-dependent methyltransferases"/>
    <property type="match status" value="1"/>
</dbReference>
<dbReference type="EMBL" id="AWFF01000026">
    <property type="protein sequence ID" value="KCZ55929.1"/>
    <property type="molecule type" value="Genomic_DNA"/>
</dbReference>
<dbReference type="CDD" id="cd02440">
    <property type="entry name" value="AdoMet_MTases"/>
    <property type="match status" value="1"/>
</dbReference>
<feature type="binding site" evidence="6">
    <location>
        <position position="87"/>
    </location>
    <ligand>
        <name>S-adenosyl-L-methionine</name>
        <dbReference type="ChEBI" id="CHEBI:59789"/>
    </ligand>
</feature>
<feature type="binding site" evidence="6">
    <location>
        <position position="162"/>
    </location>
    <ligand>
        <name>S-adenosyl-L-methionine</name>
        <dbReference type="ChEBI" id="CHEBI:59789"/>
    </ligand>
</feature>
<dbReference type="NCBIfam" id="NF001244">
    <property type="entry name" value="PRK00216.1-5"/>
    <property type="match status" value="1"/>
</dbReference>
<evidence type="ECO:0000313" key="8">
    <source>
        <dbReference type="Proteomes" id="UP000027037"/>
    </source>
</evidence>
<sequence length="273" mass="30152">MADQVTMVACMSNGSNTTERKVSFGFQEVTESEKVARVKGVFRSVASRYDLMNDLMSAGVHRLWKHDAMNQINPQPGEKHLDVAGGTGELARAFLELADKAGKRRGIDTPATAIVCDINDAMLEAGKARSDNDKWSGRLDWVCADGQKLPYPDRTFDAVTVSFGIRNFADRVAGLKEFRRVLKPGGRLGVLEFSHMTAPALQQAYDTYSFNVIPRLGSLVAGDQESYQYLVESIRQFPDQETFRQEIENAGFSRVSVTNYSGGIAALHFGWAV</sequence>
<evidence type="ECO:0000256" key="6">
    <source>
        <dbReference type="HAMAP-Rule" id="MF_01813"/>
    </source>
</evidence>
<comment type="pathway">
    <text evidence="6">Quinol/quinone metabolism; menaquinone biosynthesis; menaquinol from 1,4-dihydroxy-2-naphthoate: step 2/2.</text>
</comment>
<gene>
    <name evidence="6 7" type="primary">ubiE</name>
    <name evidence="7" type="ORF">HY29_10005</name>
</gene>
<dbReference type="GO" id="GO:0009060">
    <property type="term" value="P:aerobic respiration"/>
    <property type="evidence" value="ECO:0007669"/>
    <property type="project" value="UniProtKB-UniRule"/>
</dbReference>
<dbReference type="GO" id="GO:0009234">
    <property type="term" value="P:menaquinone biosynthetic process"/>
    <property type="evidence" value="ECO:0007669"/>
    <property type="project" value="UniProtKB-UniRule"/>
</dbReference>
<dbReference type="Gene3D" id="3.40.50.150">
    <property type="entry name" value="Vaccinia Virus protein VP39"/>
    <property type="match status" value="1"/>
</dbReference>
<dbReference type="PATRIC" id="fig|1280946.3.peg.796"/>
<comment type="similarity">
    <text evidence="6">Belongs to the class I-like SAM-binding methyltransferase superfamily. MenG/UbiE family.</text>
</comment>
<comment type="pathway">
    <text evidence="6">Cofactor biosynthesis; ubiquinone biosynthesis.</text>
</comment>
<keyword evidence="4 6" id="KW-0831">Ubiquinone biosynthesis</keyword>
<feature type="binding site" evidence="6">
    <location>
        <begin position="145"/>
        <end position="146"/>
    </location>
    <ligand>
        <name>S-adenosyl-L-methionine</name>
        <dbReference type="ChEBI" id="CHEBI:59789"/>
    </ligand>
</feature>
<dbReference type="UniPathway" id="UPA00079">
    <property type="reaction ID" value="UER00169"/>
</dbReference>
<keyword evidence="7" id="KW-0830">Ubiquinone</keyword>
<feature type="binding site" evidence="6">
    <location>
        <position position="117"/>
    </location>
    <ligand>
        <name>S-adenosyl-L-methionine</name>
        <dbReference type="ChEBI" id="CHEBI:59789"/>
    </ligand>
</feature>
<comment type="catalytic activity">
    <reaction evidence="6">
        <text>a 2-demethylmenaquinol + S-adenosyl-L-methionine = a menaquinol + S-adenosyl-L-homocysteine + H(+)</text>
        <dbReference type="Rhea" id="RHEA:42640"/>
        <dbReference type="Rhea" id="RHEA-COMP:9539"/>
        <dbReference type="Rhea" id="RHEA-COMP:9563"/>
        <dbReference type="ChEBI" id="CHEBI:15378"/>
        <dbReference type="ChEBI" id="CHEBI:18151"/>
        <dbReference type="ChEBI" id="CHEBI:55437"/>
        <dbReference type="ChEBI" id="CHEBI:57856"/>
        <dbReference type="ChEBI" id="CHEBI:59789"/>
        <dbReference type="EC" id="2.1.1.163"/>
    </reaction>
</comment>
<dbReference type="InterPro" id="IPR023576">
    <property type="entry name" value="UbiE/COQ5_MeTrFase_CS"/>
</dbReference>
<dbReference type="UniPathway" id="UPA00232"/>
<dbReference type="AlphaFoldDB" id="A0A062UH65"/>
<dbReference type="EC" id="2.1.1.201" evidence="6"/>
<evidence type="ECO:0000256" key="4">
    <source>
        <dbReference type="ARBA" id="ARBA00022688"/>
    </source>
</evidence>
<dbReference type="NCBIfam" id="TIGR01934">
    <property type="entry name" value="MenG_MenH_UbiE"/>
    <property type="match status" value="1"/>
</dbReference>
<dbReference type="HAMAP" id="MF_01813">
    <property type="entry name" value="MenG_UbiE_methyltr"/>
    <property type="match status" value="1"/>
</dbReference>
<dbReference type="GO" id="GO:0032259">
    <property type="term" value="P:methylation"/>
    <property type="evidence" value="ECO:0007669"/>
    <property type="project" value="UniProtKB-KW"/>
</dbReference>
<dbReference type="GO" id="GO:0008425">
    <property type="term" value="F:2-methoxy-6-polyprenyl-1,4-benzoquinol methyltransferase activity"/>
    <property type="evidence" value="ECO:0007669"/>
    <property type="project" value="UniProtKB-UniRule"/>
</dbReference>
<proteinExistence type="inferred from homology"/>
<organism evidence="7 8">
    <name type="scientific">Hyphomonas beringensis</name>
    <dbReference type="NCBI Taxonomy" id="1280946"/>
    <lineage>
        <taxon>Bacteria</taxon>
        <taxon>Pseudomonadati</taxon>
        <taxon>Pseudomonadota</taxon>
        <taxon>Alphaproteobacteria</taxon>
        <taxon>Hyphomonadales</taxon>
        <taxon>Hyphomonadaceae</taxon>
        <taxon>Hyphomonas</taxon>
    </lineage>
</organism>
<comment type="function">
    <text evidence="6">Methyltransferase required for the conversion of demethylmenaquinol (DMKH2) to menaquinol (MKH2) and the conversion of 2-polyprenyl-6-methoxy-1,4-benzoquinol (DDMQH2) to 2-polyprenyl-3-methyl-6-methoxy-1,4-benzoquinol (DMQH2).</text>
</comment>
<evidence type="ECO:0000313" key="7">
    <source>
        <dbReference type="EMBL" id="KCZ55929.1"/>
    </source>
</evidence>
<name>A0A062UH65_9PROT</name>
<accession>A0A062UH65</accession>
<keyword evidence="2 6" id="KW-0489">Methyltransferase</keyword>
<dbReference type="PROSITE" id="PS51608">
    <property type="entry name" value="SAM_MT_UBIE"/>
    <property type="match status" value="1"/>
</dbReference>
<evidence type="ECO:0000256" key="1">
    <source>
        <dbReference type="ARBA" id="ARBA00022428"/>
    </source>
</evidence>
<dbReference type="PROSITE" id="PS01183">
    <property type="entry name" value="UBIE_1"/>
    <property type="match status" value="1"/>
</dbReference>